<evidence type="ECO:0000259" key="7">
    <source>
        <dbReference type="Pfam" id="PF21173"/>
    </source>
</evidence>
<reference evidence="8" key="1">
    <citation type="submission" date="2023-03" db="EMBL/GenBank/DDBJ databases">
        <title>Multiphase analysis and comparison of six strains from genera Psychromarinibacter, Lutimaribacter, and Maritimibacter, including a novel species: Psychromarinibacter sediminicola sp. nov.</title>
        <authorList>
            <person name="Wang Y.-H."/>
            <person name="Ye M.-Q."/>
            <person name="Du Z.-J."/>
        </authorList>
    </citation>
    <scope>NUCLEOTIDE SEQUENCE</scope>
    <source>
        <strain evidence="8">C21-152</strain>
    </source>
</reference>
<accession>A0AAE3NPF7</accession>
<evidence type="ECO:0000256" key="2">
    <source>
        <dbReference type="ARBA" id="ARBA00022771"/>
    </source>
</evidence>
<dbReference type="InterPro" id="IPR048487">
    <property type="entry name" value="DksA-like_N"/>
</dbReference>
<feature type="domain" description="Zinc finger DksA/TraR C4-type" evidence="6">
    <location>
        <begin position="74"/>
        <end position="105"/>
    </location>
</feature>
<keyword evidence="3" id="KW-0862">Zinc</keyword>
<feature type="zinc finger region" description="dksA C4-type" evidence="4">
    <location>
        <begin position="79"/>
        <end position="103"/>
    </location>
</feature>
<dbReference type="InterPro" id="IPR000962">
    <property type="entry name" value="Znf_DskA_TraR"/>
</dbReference>
<keyword evidence="9" id="KW-1185">Reference proteome</keyword>
<dbReference type="SUPFAM" id="SSF109635">
    <property type="entry name" value="DnaK suppressor protein DksA, alpha-hairpin domain"/>
    <property type="match status" value="1"/>
</dbReference>
<dbReference type="Pfam" id="PF01258">
    <property type="entry name" value="zf-dskA_traR"/>
    <property type="match status" value="1"/>
</dbReference>
<feature type="coiled-coil region" evidence="5">
    <location>
        <begin position="1"/>
        <end position="35"/>
    </location>
</feature>
<gene>
    <name evidence="8" type="ORF">P1J78_02500</name>
</gene>
<dbReference type="PANTHER" id="PTHR33823:SF4">
    <property type="entry name" value="GENERAL STRESS PROTEIN 16O"/>
    <property type="match status" value="1"/>
</dbReference>
<proteinExistence type="predicted"/>
<dbReference type="RefSeq" id="WP_275565822.1">
    <property type="nucleotide sequence ID" value="NZ_JARGYC010000004.1"/>
</dbReference>
<dbReference type="AlphaFoldDB" id="A0AAE3NPF7"/>
<dbReference type="SUPFAM" id="SSF57716">
    <property type="entry name" value="Glucocorticoid receptor-like (DNA-binding domain)"/>
    <property type="match status" value="1"/>
</dbReference>
<keyword evidence="1" id="KW-0479">Metal-binding</keyword>
<dbReference type="Pfam" id="PF21173">
    <property type="entry name" value="DksA-like_N"/>
    <property type="match status" value="1"/>
</dbReference>
<evidence type="ECO:0000256" key="5">
    <source>
        <dbReference type="SAM" id="Coils"/>
    </source>
</evidence>
<evidence type="ECO:0000256" key="3">
    <source>
        <dbReference type="ARBA" id="ARBA00022833"/>
    </source>
</evidence>
<dbReference type="EMBL" id="JARGYC010000004">
    <property type="protein sequence ID" value="MDF0599592.1"/>
    <property type="molecule type" value="Genomic_DNA"/>
</dbReference>
<dbReference type="PANTHER" id="PTHR33823">
    <property type="entry name" value="RNA POLYMERASE-BINDING TRANSCRIPTION FACTOR DKSA-RELATED"/>
    <property type="match status" value="1"/>
</dbReference>
<dbReference type="Gene3D" id="1.20.120.910">
    <property type="entry name" value="DksA, coiled-coil domain"/>
    <property type="match status" value="1"/>
</dbReference>
<evidence type="ECO:0000313" key="8">
    <source>
        <dbReference type="EMBL" id="MDF0599592.1"/>
    </source>
</evidence>
<organism evidence="8 9">
    <name type="scientific">Psychromarinibacter sediminicola</name>
    <dbReference type="NCBI Taxonomy" id="3033385"/>
    <lineage>
        <taxon>Bacteria</taxon>
        <taxon>Pseudomonadati</taxon>
        <taxon>Pseudomonadota</taxon>
        <taxon>Alphaproteobacteria</taxon>
        <taxon>Rhodobacterales</taxon>
        <taxon>Paracoccaceae</taxon>
        <taxon>Psychromarinibacter</taxon>
    </lineage>
</organism>
<dbReference type="GO" id="GO:0008270">
    <property type="term" value="F:zinc ion binding"/>
    <property type="evidence" value="ECO:0007669"/>
    <property type="project" value="UniProtKB-KW"/>
</dbReference>
<keyword evidence="5" id="KW-0175">Coiled coil</keyword>
<evidence type="ECO:0000256" key="1">
    <source>
        <dbReference type="ARBA" id="ARBA00022723"/>
    </source>
</evidence>
<evidence type="ECO:0000256" key="4">
    <source>
        <dbReference type="PROSITE-ProRule" id="PRU00510"/>
    </source>
</evidence>
<evidence type="ECO:0000259" key="6">
    <source>
        <dbReference type="Pfam" id="PF01258"/>
    </source>
</evidence>
<name>A0AAE3NPF7_9RHOB</name>
<keyword evidence="2" id="KW-0863">Zinc-finger</keyword>
<protein>
    <submittedName>
        <fullName evidence="8">TraR/DksA family transcriptional regulator</fullName>
    </submittedName>
</protein>
<comment type="caution">
    <text evidence="8">The sequence shown here is derived from an EMBL/GenBank/DDBJ whole genome shotgun (WGS) entry which is preliminary data.</text>
</comment>
<sequence length="110" mass="12349">MKTIEERRADLEARLAELENRLHGIEEELDSHQARDWEEMATEREGEEVLEGLGSSGQAEIRKIKAALQRMDEGEYGYCARCGDSIQPERLDVVPYTPLCRACAGATAKP</sequence>
<feature type="domain" description="DnaK suppressor protein-like N-terminal" evidence="7">
    <location>
        <begin position="10"/>
        <end position="71"/>
    </location>
</feature>
<dbReference type="Proteomes" id="UP001220964">
    <property type="component" value="Unassembled WGS sequence"/>
</dbReference>
<evidence type="ECO:0000313" key="9">
    <source>
        <dbReference type="Proteomes" id="UP001220964"/>
    </source>
</evidence>
<dbReference type="InterPro" id="IPR037187">
    <property type="entry name" value="DnaK_N"/>
</dbReference>
<dbReference type="PROSITE" id="PS51128">
    <property type="entry name" value="ZF_DKSA_2"/>
    <property type="match status" value="1"/>
</dbReference>